<dbReference type="GO" id="GO:0048034">
    <property type="term" value="P:heme O biosynthetic process"/>
    <property type="evidence" value="ECO:0007669"/>
    <property type="project" value="UniProtKB-UniRule"/>
</dbReference>
<keyword evidence="7 9" id="KW-0472">Membrane</keyword>
<comment type="similarity">
    <text evidence="9">Belongs to the UbiA prenyltransferase family. Protoheme IX farnesyltransferase subfamily.</text>
</comment>
<feature type="transmembrane region" description="Helical" evidence="9">
    <location>
        <begin position="260"/>
        <end position="280"/>
    </location>
</feature>
<sequence>MLKKYWLVTKPGIIFGNLIAVVGGFFLASSNHFDFVKLVAVMLGTSLVVASGCVFNNYVDRDIDSVMERTKNRAMVRGLISPTVVLIYATALGIAGALILYFFTNILALGFAIMGFIVYVVLYTLYFKRNSEYGTIIGSLSGAAPPVIGYCAARGHFDLGAAILLLIFCLWQMPHSYAIAIFRFNDYKAADIPVLPVKRGISIAKRHIVGYIVAFTAAAISLYVCDYAGIGFVIATSLICFYWLFVAIKDYSKVNEVQWAKRLFIISIFAITLLSVMMSFEVNWVQ</sequence>
<evidence type="ECO:0000313" key="11">
    <source>
        <dbReference type="Proteomes" id="UP000273143"/>
    </source>
</evidence>
<dbReference type="Gene3D" id="1.10.357.140">
    <property type="entry name" value="UbiA prenyltransferase"/>
    <property type="match status" value="1"/>
</dbReference>
<keyword evidence="5 9" id="KW-1133">Transmembrane helix</keyword>
<dbReference type="EMBL" id="CP029822">
    <property type="protein sequence ID" value="AZS51423.1"/>
    <property type="molecule type" value="Genomic_DNA"/>
</dbReference>
<dbReference type="UniPathway" id="UPA00834">
    <property type="reaction ID" value="UER00712"/>
</dbReference>
<dbReference type="PANTHER" id="PTHR43448">
    <property type="entry name" value="PROTOHEME IX FARNESYLTRANSFERASE, MITOCHONDRIAL"/>
    <property type="match status" value="1"/>
</dbReference>
<dbReference type="CDD" id="cd13957">
    <property type="entry name" value="PT_UbiA_Cox10"/>
    <property type="match status" value="1"/>
</dbReference>
<evidence type="ECO:0000256" key="5">
    <source>
        <dbReference type="ARBA" id="ARBA00022989"/>
    </source>
</evidence>
<evidence type="ECO:0000256" key="7">
    <source>
        <dbReference type="ARBA" id="ARBA00023136"/>
    </source>
</evidence>
<dbReference type="InterPro" id="IPR000537">
    <property type="entry name" value="UbiA_prenyltransferase"/>
</dbReference>
<protein>
    <recommendedName>
        <fullName evidence="9">Protoheme IX farnesyltransferase</fullName>
        <ecNumber evidence="9">2.5.1.141</ecNumber>
    </recommendedName>
    <alternativeName>
        <fullName evidence="9">Heme B farnesyltransferase</fullName>
    </alternativeName>
    <alternativeName>
        <fullName evidence="9">Heme O synthase</fullName>
    </alternativeName>
</protein>
<feature type="transmembrane region" description="Helical" evidence="9">
    <location>
        <begin position="230"/>
        <end position="248"/>
    </location>
</feature>
<comment type="miscellaneous">
    <text evidence="9">Carbon 2 of the heme B porphyrin ring is defined according to the Fischer nomenclature.</text>
</comment>
<accession>A0A3Q9JK26</accession>
<dbReference type="KEGG" id="emo:DM558_11880"/>
<feature type="transmembrane region" description="Helical" evidence="9">
    <location>
        <begin position="159"/>
        <end position="182"/>
    </location>
</feature>
<keyword evidence="11" id="KW-1185">Reference proteome</keyword>
<evidence type="ECO:0000313" key="10">
    <source>
        <dbReference type="EMBL" id="AZS51423.1"/>
    </source>
</evidence>
<organism evidence="10 11">
    <name type="scientific">Entomomonas moraniae</name>
    <dbReference type="NCBI Taxonomy" id="2213226"/>
    <lineage>
        <taxon>Bacteria</taxon>
        <taxon>Pseudomonadati</taxon>
        <taxon>Pseudomonadota</taxon>
        <taxon>Gammaproteobacteria</taxon>
        <taxon>Pseudomonadales</taxon>
        <taxon>Pseudomonadaceae</taxon>
        <taxon>Entomomonas</taxon>
    </lineage>
</organism>
<dbReference type="GO" id="GO:0008495">
    <property type="term" value="F:protoheme IX farnesyltransferase activity"/>
    <property type="evidence" value="ECO:0007669"/>
    <property type="project" value="UniProtKB-UniRule"/>
</dbReference>
<name>A0A3Q9JK26_9GAMM</name>
<dbReference type="RefSeq" id="WP_127164180.1">
    <property type="nucleotide sequence ID" value="NZ_CP029822.1"/>
</dbReference>
<reference evidence="11" key="1">
    <citation type="submission" date="2018-06" db="EMBL/GenBank/DDBJ databases">
        <title>Complete genome of Pseudomonas insecticola strain QZS01.</title>
        <authorList>
            <person name="Wang J."/>
            <person name="Su Q."/>
        </authorList>
    </citation>
    <scope>NUCLEOTIDE SEQUENCE [LARGE SCALE GENOMIC DNA]</scope>
    <source>
        <strain evidence="11">QZS01</strain>
    </source>
</reference>
<feature type="transmembrane region" description="Helical" evidence="9">
    <location>
        <begin position="208"/>
        <end position="224"/>
    </location>
</feature>
<evidence type="ECO:0000256" key="6">
    <source>
        <dbReference type="ARBA" id="ARBA00023133"/>
    </source>
</evidence>
<comment type="catalytic activity">
    <reaction evidence="8 9">
        <text>heme b + (2E,6E)-farnesyl diphosphate + H2O = Fe(II)-heme o + diphosphate</text>
        <dbReference type="Rhea" id="RHEA:28070"/>
        <dbReference type="ChEBI" id="CHEBI:15377"/>
        <dbReference type="ChEBI" id="CHEBI:33019"/>
        <dbReference type="ChEBI" id="CHEBI:60344"/>
        <dbReference type="ChEBI" id="CHEBI:60530"/>
        <dbReference type="ChEBI" id="CHEBI:175763"/>
        <dbReference type="EC" id="2.5.1.141"/>
    </reaction>
</comment>
<evidence type="ECO:0000256" key="8">
    <source>
        <dbReference type="ARBA" id="ARBA00047690"/>
    </source>
</evidence>
<dbReference type="InterPro" id="IPR044878">
    <property type="entry name" value="UbiA_sf"/>
</dbReference>
<keyword evidence="2 9" id="KW-1003">Cell membrane</keyword>
<dbReference type="Pfam" id="PF01040">
    <property type="entry name" value="UbiA"/>
    <property type="match status" value="1"/>
</dbReference>
<dbReference type="GO" id="GO:0005886">
    <property type="term" value="C:plasma membrane"/>
    <property type="evidence" value="ECO:0007669"/>
    <property type="project" value="UniProtKB-SubCell"/>
</dbReference>
<feature type="transmembrane region" description="Helical" evidence="9">
    <location>
        <begin position="106"/>
        <end position="126"/>
    </location>
</feature>
<evidence type="ECO:0000256" key="9">
    <source>
        <dbReference type="HAMAP-Rule" id="MF_00154"/>
    </source>
</evidence>
<evidence type="ECO:0000256" key="1">
    <source>
        <dbReference type="ARBA" id="ARBA00004651"/>
    </source>
</evidence>
<dbReference type="NCBIfam" id="NF003348">
    <property type="entry name" value="PRK04375.1-1"/>
    <property type="match status" value="1"/>
</dbReference>
<keyword evidence="4 9" id="KW-0812">Transmembrane</keyword>
<gene>
    <name evidence="9" type="primary">cyoE</name>
    <name evidence="10" type="ORF">DM558_11880</name>
</gene>
<feature type="transmembrane region" description="Helical" evidence="9">
    <location>
        <begin position="12"/>
        <end position="29"/>
    </location>
</feature>
<evidence type="ECO:0000256" key="2">
    <source>
        <dbReference type="ARBA" id="ARBA00022475"/>
    </source>
</evidence>
<keyword evidence="6 9" id="KW-0350">Heme biosynthesis</keyword>
<dbReference type="HAMAP" id="MF_00154">
    <property type="entry name" value="CyoE_CtaB"/>
    <property type="match status" value="1"/>
</dbReference>
<dbReference type="FunFam" id="1.10.357.140:FF:000001">
    <property type="entry name" value="Protoheme IX farnesyltransferase"/>
    <property type="match status" value="1"/>
</dbReference>
<dbReference type="PROSITE" id="PS00943">
    <property type="entry name" value="UBIA"/>
    <property type="match status" value="1"/>
</dbReference>
<comment type="pathway">
    <text evidence="9">Porphyrin-containing compound metabolism; heme O biosynthesis; heme O from protoheme: step 1/1.</text>
</comment>
<dbReference type="PANTHER" id="PTHR43448:SF2">
    <property type="entry name" value="PROTOHEME IX FARNESYLTRANSFERASE, MITOCHONDRIAL"/>
    <property type="match status" value="1"/>
</dbReference>
<dbReference type="Proteomes" id="UP000273143">
    <property type="component" value="Chromosome"/>
</dbReference>
<dbReference type="InterPro" id="IPR030470">
    <property type="entry name" value="UbiA_prenylTrfase_CS"/>
</dbReference>
<evidence type="ECO:0000256" key="3">
    <source>
        <dbReference type="ARBA" id="ARBA00022679"/>
    </source>
</evidence>
<evidence type="ECO:0000256" key="4">
    <source>
        <dbReference type="ARBA" id="ARBA00022692"/>
    </source>
</evidence>
<dbReference type="InterPro" id="IPR006369">
    <property type="entry name" value="Protohaem_IX_farnesylTrfase"/>
</dbReference>
<feature type="transmembrane region" description="Helical" evidence="9">
    <location>
        <begin position="35"/>
        <end position="59"/>
    </location>
</feature>
<feature type="transmembrane region" description="Helical" evidence="9">
    <location>
        <begin position="79"/>
        <end position="100"/>
    </location>
</feature>
<dbReference type="NCBIfam" id="TIGR01473">
    <property type="entry name" value="cyoE_ctaB"/>
    <property type="match status" value="1"/>
</dbReference>
<comment type="subcellular location">
    <subcellularLocation>
        <location evidence="1 9">Cell membrane</location>
        <topology evidence="1 9">Multi-pass membrane protein</topology>
    </subcellularLocation>
</comment>
<proteinExistence type="inferred from homology"/>
<comment type="function">
    <text evidence="9">Converts heme B (protoheme IX) to heme O by substitution of the vinyl group on carbon 2 of heme B porphyrin ring with a hydroxyethyl farnesyl side group.</text>
</comment>
<dbReference type="AlphaFoldDB" id="A0A3Q9JK26"/>
<dbReference type="EC" id="2.5.1.141" evidence="9"/>
<keyword evidence="3 9" id="KW-0808">Transferase</keyword>